<dbReference type="RefSeq" id="WP_308454190.1">
    <property type="nucleotide sequence ID" value="NZ_JAJEQR010000035.1"/>
</dbReference>
<sequence length="270" mass="31688">MVPENLGRYFYRDNLKSEQAKHLYNEILTYFTHNYSTEVPVTFENMDEASQDIFCAAEALYYDWPELFFIGNSWRFLYTKEKPGRFIIEGNRYSAEQVCMVRFHMKRVRDYLLKGTEEEPVLRREQIIYERIAQLLRYDNRHERHDHTIVAPILRCTGVCEGINALLLLALRAAGIPAIKVIGCAKINGGGHAWAIAWPDLSTPVHLDATWDLTSSVSPDIVWENHGERCAFRYFNLSDRQISQDHDGYRKDYMPRCQKEYLNYDKICNI</sequence>
<dbReference type="EMBL" id="JAJEQR010000035">
    <property type="protein sequence ID" value="MCC2231671.1"/>
    <property type="molecule type" value="Genomic_DNA"/>
</dbReference>
<keyword evidence="3" id="KW-1185">Reference proteome</keyword>
<gene>
    <name evidence="2" type="ORF">LKD81_11795</name>
</gene>
<dbReference type="InterPro" id="IPR038765">
    <property type="entry name" value="Papain-like_cys_pep_sf"/>
</dbReference>
<organism evidence="2 3">
    <name type="scientific">Hominifimenecus microfluidus</name>
    <dbReference type="NCBI Taxonomy" id="2885348"/>
    <lineage>
        <taxon>Bacteria</taxon>
        <taxon>Bacillati</taxon>
        <taxon>Bacillota</taxon>
        <taxon>Clostridia</taxon>
        <taxon>Lachnospirales</taxon>
        <taxon>Lachnospiraceae</taxon>
        <taxon>Hominifimenecus</taxon>
    </lineage>
</organism>
<evidence type="ECO:0000313" key="3">
    <source>
        <dbReference type="Proteomes" id="UP001198182"/>
    </source>
</evidence>
<feature type="domain" description="Transglutaminase-like" evidence="1">
    <location>
        <begin position="119"/>
        <end position="200"/>
    </location>
</feature>
<name>A0AAE3JHA6_9FIRM</name>
<protein>
    <recommendedName>
        <fullName evidence="1">Transglutaminase-like domain-containing protein</fullName>
    </recommendedName>
</protein>
<dbReference type="SUPFAM" id="SSF54001">
    <property type="entry name" value="Cysteine proteinases"/>
    <property type="match status" value="1"/>
</dbReference>
<dbReference type="InterPro" id="IPR002931">
    <property type="entry name" value="Transglutaminase-like"/>
</dbReference>
<dbReference type="Proteomes" id="UP001198182">
    <property type="component" value="Unassembled WGS sequence"/>
</dbReference>
<proteinExistence type="predicted"/>
<dbReference type="Gene3D" id="3.10.620.30">
    <property type="match status" value="1"/>
</dbReference>
<reference evidence="2" key="1">
    <citation type="submission" date="2021-10" db="EMBL/GenBank/DDBJ databases">
        <title>Anaerobic single-cell dispensing facilitates the cultivation of human gut bacteria.</title>
        <authorList>
            <person name="Afrizal A."/>
        </authorList>
    </citation>
    <scope>NUCLEOTIDE SEQUENCE</scope>
    <source>
        <strain evidence="2">CLA-AA-H215</strain>
    </source>
</reference>
<evidence type="ECO:0000259" key="1">
    <source>
        <dbReference type="Pfam" id="PF01841"/>
    </source>
</evidence>
<dbReference type="Pfam" id="PF01841">
    <property type="entry name" value="Transglut_core"/>
    <property type="match status" value="1"/>
</dbReference>
<dbReference type="AlphaFoldDB" id="A0AAE3JHA6"/>
<comment type="caution">
    <text evidence="2">The sequence shown here is derived from an EMBL/GenBank/DDBJ whole genome shotgun (WGS) entry which is preliminary data.</text>
</comment>
<evidence type="ECO:0000313" key="2">
    <source>
        <dbReference type="EMBL" id="MCC2231671.1"/>
    </source>
</evidence>
<accession>A0AAE3JHA6</accession>